<dbReference type="Proteomes" id="UP000694864">
    <property type="component" value="Chromosome 15"/>
</dbReference>
<reference evidence="2" key="2">
    <citation type="journal article" date="2014" name="Nat. Commun.">
        <title>The emerging biofuel crop Camelina sativa retains a highly undifferentiated hexaploid genome structure.</title>
        <authorList>
            <person name="Kagale S."/>
            <person name="Koh C."/>
            <person name="Nixon J."/>
            <person name="Bollina V."/>
            <person name="Clarke W.E."/>
            <person name="Tuteja R."/>
            <person name="Spillane C."/>
            <person name="Robinson S.J."/>
            <person name="Links M.G."/>
            <person name="Clarke C."/>
            <person name="Higgins E.E."/>
            <person name="Huebert T."/>
            <person name="Sharpe A.G."/>
            <person name="Parkin I.A."/>
        </authorList>
    </citation>
    <scope>NUCLEOTIDE SEQUENCE [LARGE SCALE GENOMIC DNA]</scope>
    <source>
        <strain evidence="2">r\DH55</strain>
    </source>
</reference>
<accession>A0ABM1R0I9</accession>
<gene>
    <name evidence="4" type="primary">LOC109129228</name>
    <name evidence="3" type="synonym">LOC104747101</name>
</gene>
<sequence>MNVGDEACDRILRSCDKIKFYLEEMRRSNRERQQLIFDLQTGLHTNKSATVDSDLSSATHQTTKVSPVPPPSVHQTIMESLGRPPTDLTPRRNLEISLGTSVEHLVSTALPEASFSPWISELPHTVQSLGEERIPVPRNYHKARKKSTRRRHHKFVSAIKIRKHPTKKHGKRCRYPLIDSRFQADASAVRQMATSSDYDASQEFDDRVNVRSRSWKRLSDENKAEPTEELSRILNIQENFGAVSRANPVHLRVGNIRLQGSGAANRNARAWNSSVLWTTSAEAWEHMGLKPFGLSVDVDATRTIYIGFQESVLQPHHDGTPSSDQEERTRQLGIEKSEANTSGENKIYQEPGLSESYKEDLLKWINSLETHFAASQTPHNEWMRIVYSL</sequence>
<feature type="region of interest" description="Disordered" evidence="1">
    <location>
        <begin position="52"/>
        <end position="91"/>
    </location>
</feature>
<evidence type="ECO:0000313" key="4">
    <source>
        <dbReference type="RefSeq" id="XP_019092527.1"/>
    </source>
</evidence>
<reference evidence="3 4" key="3">
    <citation type="submission" date="2025-05" db="UniProtKB">
        <authorList>
            <consortium name="RefSeq"/>
        </authorList>
    </citation>
    <scope>IDENTIFICATION</scope>
    <source>
        <tissue evidence="3 4">Leaf</tissue>
    </source>
</reference>
<proteinExistence type="predicted"/>
<evidence type="ECO:0000313" key="2">
    <source>
        <dbReference type="Proteomes" id="UP000694864"/>
    </source>
</evidence>
<organism evidence="2 4">
    <name type="scientific">Camelina sativa</name>
    <name type="common">False flax</name>
    <name type="synonym">Myagrum sativum</name>
    <dbReference type="NCBI Taxonomy" id="90675"/>
    <lineage>
        <taxon>Eukaryota</taxon>
        <taxon>Viridiplantae</taxon>
        <taxon>Streptophyta</taxon>
        <taxon>Embryophyta</taxon>
        <taxon>Tracheophyta</taxon>
        <taxon>Spermatophyta</taxon>
        <taxon>Magnoliopsida</taxon>
        <taxon>eudicotyledons</taxon>
        <taxon>Gunneridae</taxon>
        <taxon>Pentapetalae</taxon>
        <taxon>rosids</taxon>
        <taxon>malvids</taxon>
        <taxon>Brassicales</taxon>
        <taxon>Brassicaceae</taxon>
        <taxon>Camelineae</taxon>
        <taxon>Camelina</taxon>
    </lineage>
</organism>
<dbReference type="RefSeq" id="XP_019092527.1">
    <property type="nucleotide sequence ID" value="XM_019236982.1"/>
</dbReference>
<protein>
    <submittedName>
        <fullName evidence="3">Uncharacterized protein LOC104747101</fullName>
    </submittedName>
    <submittedName>
        <fullName evidence="4">Uncharacterized protein LOC109129228</fullName>
    </submittedName>
</protein>
<name>A0ABM1R0I9_CAMSA</name>
<dbReference type="GeneID" id="109129228"/>
<evidence type="ECO:0000256" key="1">
    <source>
        <dbReference type="SAM" id="MobiDB-lite"/>
    </source>
</evidence>
<keyword evidence="2" id="KW-1185">Reference proteome</keyword>
<feature type="region of interest" description="Disordered" evidence="1">
    <location>
        <begin position="313"/>
        <end position="350"/>
    </location>
</feature>
<evidence type="ECO:0000313" key="3">
    <source>
        <dbReference type="RefSeq" id="XP_010466976.1"/>
    </source>
</evidence>
<dbReference type="GeneID" id="104747101"/>
<reference evidence="2" key="1">
    <citation type="journal article" date="1997" name="Nucleic Acids Res.">
        <title>tRNAscan-SE: a program for improved detection of transfer RNA genes in genomic sequence.</title>
        <authorList>
            <person name="Lowe T.M."/>
            <person name="Eddy S.R."/>
        </authorList>
    </citation>
    <scope>NUCLEOTIDE SEQUENCE [LARGE SCALE GENOMIC DNA]</scope>
    <source>
        <strain evidence="2">r\DH55</strain>
    </source>
</reference>
<feature type="compositionally biased region" description="Polar residues" evidence="1">
    <location>
        <begin position="52"/>
        <end position="64"/>
    </location>
</feature>
<feature type="compositionally biased region" description="Basic and acidic residues" evidence="1">
    <location>
        <begin position="315"/>
        <end position="338"/>
    </location>
</feature>
<dbReference type="RefSeq" id="XP_010466976.1">
    <property type="nucleotide sequence ID" value="XM_010468674.2"/>
</dbReference>